<gene>
    <name evidence="2" type="primary">AVEN_14581_1</name>
    <name evidence="2" type="ORF">TNIN_275231</name>
</gene>
<evidence type="ECO:0000259" key="1">
    <source>
        <dbReference type="Pfam" id="PF18701"/>
    </source>
</evidence>
<reference evidence="2" key="1">
    <citation type="submission" date="2020-08" db="EMBL/GenBank/DDBJ databases">
        <title>Multicomponent nature underlies the extraordinary mechanical properties of spider dragline silk.</title>
        <authorList>
            <person name="Kono N."/>
            <person name="Nakamura H."/>
            <person name="Mori M."/>
            <person name="Yoshida Y."/>
            <person name="Ohtoshi R."/>
            <person name="Malay A.D."/>
            <person name="Moran D.A.P."/>
            <person name="Tomita M."/>
            <person name="Numata K."/>
            <person name="Arakawa K."/>
        </authorList>
    </citation>
    <scope>NUCLEOTIDE SEQUENCE</scope>
</reference>
<name>A0A8X6YCN3_9ARAC</name>
<dbReference type="EMBL" id="BMAV01017841">
    <property type="protein sequence ID" value="GFY69848.1"/>
    <property type="molecule type" value="Genomic_DNA"/>
</dbReference>
<evidence type="ECO:0000313" key="3">
    <source>
        <dbReference type="Proteomes" id="UP000886998"/>
    </source>
</evidence>
<comment type="caution">
    <text evidence="2">The sequence shown here is derived from an EMBL/GenBank/DDBJ whole genome shotgun (WGS) entry which is preliminary data.</text>
</comment>
<dbReference type="Pfam" id="PF18701">
    <property type="entry name" value="DUF5641"/>
    <property type="match status" value="1"/>
</dbReference>
<dbReference type="Proteomes" id="UP000886998">
    <property type="component" value="Unassembled WGS sequence"/>
</dbReference>
<dbReference type="PANTHER" id="PTHR47331">
    <property type="entry name" value="PHD-TYPE DOMAIN-CONTAINING PROTEIN"/>
    <property type="match status" value="1"/>
</dbReference>
<dbReference type="PANTHER" id="PTHR47331:SF1">
    <property type="entry name" value="GAG-LIKE PROTEIN"/>
    <property type="match status" value="1"/>
</dbReference>
<feature type="domain" description="DUF5641" evidence="1">
    <location>
        <begin position="165"/>
        <end position="245"/>
    </location>
</feature>
<keyword evidence="3" id="KW-1185">Reference proteome</keyword>
<dbReference type="InterPro" id="IPR040676">
    <property type="entry name" value="DUF5641"/>
</dbReference>
<accession>A0A8X6YCN3</accession>
<protein>
    <submittedName>
        <fullName evidence="2">DUF5641 domain-containing protein</fullName>
    </submittedName>
</protein>
<dbReference type="OrthoDB" id="7763962at2759"/>
<proteinExistence type="predicted"/>
<organism evidence="2 3">
    <name type="scientific">Trichonephila inaurata madagascariensis</name>
    <dbReference type="NCBI Taxonomy" id="2747483"/>
    <lineage>
        <taxon>Eukaryota</taxon>
        <taxon>Metazoa</taxon>
        <taxon>Ecdysozoa</taxon>
        <taxon>Arthropoda</taxon>
        <taxon>Chelicerata</taxon>
        <taxon>Arachnida</taxon>
        <taxon>Araneae</taxon>
        <taxon>Araneomorphae</taxon>
        <taxon>Entelegynae</taxon>
        <taxon>Araneoidea</taxon>
        <taxon>Nephilidae</taxon>
        <taxon>Trichonephila</taxon>
        <taxon>Trichonephila inaurata</taxon>
    </lineage>
</organism>
<evidence type="ECO:0000313" key="2">
    <source>
        <dbReference type="EMBL" id="GFY69848.1"/>
    </source>
</evidence>
<dbReference type="AlphaFoldDB" id="A0A8X6YCN3"/>
<sequence length="252" mass="29129">MLDRYDNKKEIVQSLTKTFLDQKPISEANCCIAVAPLKPVYIPRLELNGALLLARLYATCKNFLKEYDVHYYAWTDPQVVLSWMSSHPRNWKPYIANRTSEISDLVPVDSWRYVEAILNSRPLVSLDGDSDPDSLNILTISHLLIGEAISSFPEHTIDDKLSFRSRWDIVQKMKLGFCRKWKIDYLSNLQNITKWEFPNNNFKVGEIVIIKEDNIPQATWTLGKIIETHLGKDGVVRVVTFRTAKVLKDQFI</sequence>